<dbReference type="PROSITE" id="PS50005">
    <property type="entry name" value="TPR"/>
    <property type="match status" value="1"/>
</dbReference>
<gene>
    <name evidence="3" type="ORF">C1S70_15995</name>
    <name evidence="2" type="ORF">FH063_004369</name>
</gene>
<sequence>MERTAMLDEVDEGWLNRRYYGGDLPPEAERFLHLAAASHADAETAQRYLAHAAELAPGHRLVDLGHYKFHFYKANLDTALLYGERMLGHAMAAIGLNHTDWRMVGNNSSKSLGVDFAGLEPAPRLFLFALTAVGYLHLRLGRLAEGREALNKVRELDPKDRFGTSRLLAAADRHEAGQHDAGLEDDDA</sequence>
<evidence type="ECO:0000313" key="5">
    <source>
        <dbReference type="Proteomes" id="UP000325333"/>
    </source>
</evidence>
<feature type="repeat" description="TPR" evidence="1">
    <location>
        <begin position="127"/>
        <end position="160"/>
    </location>
</feature>
<evidence type="ECO:0000313" key="4">
    <source>
        <dbReference type="Proteomes" id="UP000236268"/>
    </source>
</evidence>
<accession>A0A5B0KWA3</accession>
<organism evidence="3 4">
    <name type="scientific">Azospirillum argentinense</name>
    <dbReference type="NCBI Taxonomy" id="2970906"/>
    <lineage>
        <taxon>Bacteria</taxon>
        <taxon>Pseudomonadati</taxon>
        <taxon>Pseudomonadota</taxon>
        <taxon>Alphaproteobacteria</taxon>
        <taxon>Rhodospirillales</taxon>
        <taxon>Azospirillaceae</taxon>
        <taxon>Azospirillum</taxon>
    </lineage>
</organism>
<dbReference type="AlphaFoldDB" id="A0A2K1FZ51"/>
<reference evidence="3 4" key="1">
    <citation type="submission" date="2018-01" db="EMBL/GenBank/DDBJ databases">
        <title>Whole genome sequence of Azospirillum brasilense REC3 isolated from strawberry roots.</title>
        <authorList>
            <person name="Fontana C.A."/>
            <person name="Salazar S.M."/>
            <person name="Bassi D."/>
            <person name="Puglisi E."/>
            <person name="Lovaisa N.C."/>
            <person name="Toffoli L.M."/>
            <person name="Pedraza R."/>
            <person name="Cocconcelli P.S."/>
        </authorList>
    </citation>
    <scope>NUCLEOTIDE SEQUENCE [LARGE SCALE GENOMIC DNA]</scope>
    <source>
        <strain evidence="3 4">REC3</strain>
    </source>
</reference>
<dbReference type="EMBL" id="POWG01000016">
    <property type="protein sequence ID" value="PNQ97824.1"/>
    <property type="molecule type" value="Genomic_DNA"/>
</dbReference>
<comment type="caution">
    <text evidence="3">The sequence shown here is derived from an EMBL/GenBank/DDBJ whole genome shotgun (WGS) entry which is preliminary data.</text>
</comment>
<dbReference type="Proteomes" id="UP000236268">
    <property type="component" value="Unassembled WGS sequence"/>
</dbReference>
<dbReference type="Proteomes" id="UP000325333">
    <property type="component" value="Unassembled WGS sequence"/>
</dbReference>
<dbReference type="RefSeq" id="WP_051657910.1">
    <property type="nucleotide sequence ID" value="NZ_CP007793.1"/>
</dbReference>
<dbReference type="OrthoDB" id="192577at2"/>
<dbReference type="EMBL" id="VEWN01000004">
    <property type="protein sequence ID" value="KAA1056221.1"/>
    <property type="molecule type" value="Genomic_DNA"/>
</dbReference>
<name>A0A2K1FZ51_9PROT</name>
<dbReference type="InterPro" id="IPR019734">
    <property type="entry name" value="TPR_rpt"/>
</dbReference>
<reference evidence="2 5" key="2">
    <citation type="submission" date="2019-07" db="EMBL/GenBank/DDBJ databases">
        <title>Genome sequencing of the stress-tolerant strain Azospirillum brasilense Az19.</title>
        <authorList>
            <person name="Maroniche G.A."/>
            <person name="Garcia J.E."/>
            <person name="Pagnussat L."/>
            <person name="Amenta M."/>
            <person name="Creus C.M."/>
        </authorList>
    </citation>
    <scope>NUCLEOTIDE SEQUENCE [LARGE SCALE GENOMIC DNA]</scope>
    <source>
        <strain evidence="2 5">Az19</strain>
    </source>
</reference>
<evidence type="ECO:0000256" key="1">
    <source>
        <dbReference type="PROSITE-ProRule" id="PRU00339"/>
    </source>
</evidence>
<evidence type="ECO:0000313" key="3">
    <source>
        <dbReference type="EMBL" id="PNQ97824.1"/>
    </source>
</evidence>
<evidence type="ECO:0000313" key="2">
    <source>
        <dbReference type="EMBL" id="KAA1056221.1"/>
    </source>
</evidence>
<protein>
    <submittedName>
        <fullName evidence="3">Uncharacterized protein</fullName>
    </submittedName>
</protein>
<keyword evidence="1" id="KW-0802">TPR repeat</keyword>
<accession>A0A2K1FZ51</accession>
<proteinExistence type="predicted"/>